<protein>
    <recommendedName>
        <fullName evidence="9">C2H2-type domain-containing protein</fullName>
    </recommendedName>
</protein>
<evidence type="ECO:0000256" key="8">
    <source>
        <dbReference type="SAM" id="MobiDB-lite"/>
    </source>
</evidence>
<dbReference type="GO" id="GO:0008270">
    <property type="term" value="F:zinc ion binding"/>
    <property type="evidence" value="ECO:0007669"/>
    <property type="project" value="UniProtKB-KW"/>
</dbReference>
<dbReference type="Pfam" id="PF04082">
    <property type="entry name" value="Fungal_trans"/>
    <property type="match status" value="1"/>
</dbReference>
<dbReference type="PROSITE" id="PS50157">
    <property type="entry name" value="ZINC_FINGER_C2H2_2"/>
    <property type="match status" value="2"/>
</dbReference>
<evidence type="ECO:0000256" key="3">
    <source>
        <dbReference type="ARBA" id="ARBA00022737"/>
    </source>
</evidence>
<proteinExistence type="predicted"/>
<dbReference type="AlphaFoldDB" id="A0A6A6CFL8"/>
<comment type="subcellular location">
    <subcellularLocation>
        <location evidence="1">Nucleus</location>
    </subcellularLocation>
</comment>
<dbReference type="SMART" id="SM00355">
    <property type="entry name" value="ZnF_C2H2"/>
    <property type="match status" value="2"/>
</dbReference>
<dbReference type="GO" id="GO:0006351">
    <property type="term" value="P:DNA-templated transcription"/>
    <property type="evidence" value="ECO:0007669"/>
    <property type="project" value="InterPro"/>
</dbReference>
<evidence type="ECO:0000256" key="4">
    <source>
        <dbReference type="ARBA" id="ARBA00022771"/>
    </source>
</evidence>
<name>A0A6A6CFL8_ZASCE</name>
<dbReference type="GeneID" id="54563890"/>
<dbReference type="GO" id="GO:0000785">
    <property type="term" value="C:chromatin"/>
    <property type="evidence" value="ECO:0007669"/>
    <property type="project" value="TreeGrafter"/>
</dbReference>
<sequence length="611" mass="68291">MSLISSFVGVRDQASQQPFECSICQRGFTRRENLKRHSSIHLPNPQSNKFPCEWCPASFSRGDLRQRHVKKKHLDAGQKPLGRLHRSNSRQNAAWDNDAASHASSSASPATIPDSWHSSSGQRDDEMDLVLQQSSTVESFDDEDFRHKMSGAAHGIDQSIAQVKWFPTRSQISNGYNLYFEYVSPFIPFLHRPTFDASLVAPHLTLSMLSLAYQYGEDPDRDAMSGTGADLSLRCFEQARNYLGPMALASNNPSVDLSVVQSLLMLQLCAILYICGDYSCIGFELHHRMVSFARAAGLMQPSNTESTTTEDLDSLWHEFAASESLKRTILTAHQVDALWYQFLSIPRLVSNPEIKHDLPCPAECWMASSAQQWAHRQLVLGAAKVKYGDAVRAFLAPNPEIDSLPSFDPCGAINIAQFMLSSARELSGWTIMTGRLSLERFEPLKSSLVALEPFVRSSPTSQCCQSISSLAAWEMTMIELPVWWISHTNGVVLGSMDVFLEHATFIATSSEFCSESETAHSIKPHIEWFLRYLDNDVLPTSEPPWLILYAYKAFLIAWQLLDRGLPNAMEAVGVEAGNRVEALRWADGVFGRRRPRRLVEVILKCLGALNG</sequence>
<dbReference type="InterPro" id="IPR051059">
    <property type="entry name" value="VerF-like"/>
</dbReference>
<dbReference type="InterPro" id="IPR013087">
    <property type="entry name" value="Znf_C2H2_type"/>
</dbReference>
<dbReference type="GO" id="GO:0000981">
    <property type="term" value="F:DNA-binding transcription factor activity, RNA polymerase II-specific"/>
    <property type="evidence" value="ECO:0007669"/>
    <property type="project" value="InterPro"/>
</dbReference>
<evidence type="ECO:0000256" key="7">
    <source>
        <dbReference type="PROSITE-ProRule" id="PRU00042"/>
    </source>
</evidence>
<dbReference type="CDD" id="cd12148">
    <property type="entry name" value="fungal_TF_MHR"/>
    <property type="match status" value="1"/>
</dbReference>
<feature type="compositionally biased region" description="Low complexity" evidence="8">
    <location>
        <begin position="100"/>
        <end position="110"/>
    </location>
</feature>
<feature type="domain" description="C2H2-type" evidence="9">
    <location>
        <begin position="50"/>
        <end position="80"/>
    </location>
</feature>
<keyword evidence="11" id="KW-1185">Reference proteome</keyword>
<dbReference type="PROSITE" id="PS00028">
    <property type="entry name" value="ZINC_FINGER_C2H2_1"/>
    <property type="match status" value="2"/>
</dbReference>
<dbReference type="Pfam" id="PF00096">
    <property type="entry name" value="zf-C2H2"/>
    <property type="match status" value="1"/>
</dbReference>
<dbReference type="Gene3D" id="3.30.160.60">
    <property type="entry name" value="Classic Zinc Finger"/>
    <property type="match status" value="1"/>
</dbReference>
<evidence type="ECO:0000256" key="2">
    <source>
        <dbReference type="ARBA" id="ARBA00022723"/>
    </source>
</evidence>
<feature type="domain" description="C2H2-type" evidence="9">
    <location>
        <begin position="19"/>
        <end position="46"/>
    </location>
</feature>
<dbReference type="PANTHER" id="PTHR40626:SF11">
    <property type="entry name" value="ZINC FINGER PROTEIN YPR022C"/>
    <property type="match status" value="1"/>
</dbReference>
<keyword evidence="6" id="KW-0539">Nucleus</keyword>
<evidence type="ECO:0000256" key="6">
    <source>
        <dbReference type="ARBA" id="ARBA00023242"/>
    </source>
</evidence>
<dbReference type="Proteomes" id="UP000799537">
    <property type="component" value="Unassembled WGS sequence"/>
</dbReference>
<dbReference type="GO" id="GO:0005634">
    <property type="term" value="C:nucleus"/>
    <property type="evidence" value="ECO:0007669"/>
    <property type="project" value="UniProtKB-SubCell"/>
</dbReference>
<organism evidence="10 11">
    <name type="scientific">Zasmidium cellare ATCC 36951</name>
    <dbReference type="NCBI Taxonomy" id="1080233"/>
    <lineage>
        <taxon>Eukaryota</taxon>
        <taxon>Fungi</taxon>
        <taxon>Dikarya</taxon>
        <taxon>Ascomycota</taxon>
        <taxon>Pezizomycotina</taxon>
        <taxon>Dothideomycetes</taxon>
        <taxon>Dothideomycetidae</taxon>
        <taxon>Mycosphaerellales</taxon>
        <taxon>Mycosphaerellaceae</taxon>
        <taxon>Zasmidium</taxon>
    </lineage>
</organism>
<dbReference type="GO" id="GO:0000978">
    <property type="term" value="F:RNA polymerase II cis-regulatory region sequence-specific DNA binding"/>
    <property type="evidence" value="ECO:0007669"/>
    <property type="project" value="InterPro"/>
</dbReference>
<feature type="region of interest" description="Disordered" evidence="8">
    <location>
        <begin position="69"/>
        <end position="124"/>
    </location>
</feature>
<evidence type="ECO:0000259" key="9">
    <source>
        <dbReference type="PROSITE" id="PS50157"/>
    </source>
</evidence>
<dbReference type="InterPro" id="IPR036236">
    <property type="entry name" value="Znf_C2H2_sf"/>
</dbReference>
<dbReference type="SUPFAM" id="SSF57667">
    <property type="entry name" value="beta-beta-alpha zinc fingers"/>
    <property type="match status" value="1"/>
</dbReference>
<dbReference type="PANTHER" id="PTHR40626">
    <property type="entry name" value="MIP31509P"/>
    <property type="match status" value="1"/>
</dbReference>
<dbReference type="FunFam" id="3.30.160.60:FF:000446">
    <property type="entry name" value="Zinc finger protein"/>
    <property type="match status" value="1"/>
</dbReference>
<evidence type="ECO:0000313" key="10">
    <source>
        <dbReference type="EMBL" id="KAF2166027.1"/>
    </source>
</evidence>
<evidence type="ECO:0000256" key="1">
    <source>
        <dbReference type="ARBA" id="ARBA00004123"/>
    </source>
</evidence>
<dbReference type="EMBL" id="ML993598">
    <property type="protein sequence ID" value="KAF2166027.1"/>
    <property type="molecule type" value="Genomic_DNA"/>
</dbReference>
<accession>A0A6A6CFL8</accession>
<keyword evidence="2" id="KW-0479">Metal-binding</keyword>
<keyword evidence="3" id="KW-0677">Repeat</keyword>
<keyword evidence="4 7" id="KW-0863">Zinc-finger</keyword>
<evidence type="ECO:0000256" key="5">
    <source>
        <dbReference type="ARBA" id="ARBA00022833"/>
    </source>
</evidence>
<reference evidence="10" key="1">
    <citation type="journal article" date="2020" name="Stud. Mycol.">
        <title>101 Dothideomycetes genomes: a test case for predicting lifestyles and emergence of pathogens.</title>
        <authorList>
            <person name="Haridas S."/>
            <person name="Albert R."/>
            <person name="Binder M."/>
            <person name="Bloem J."/>
            <person name="Labutti K."/>
            <person name="Salamov A."/>
            <person name="Andreopoulos B."/>
            <person name="Baker S."/>
            <person name="Barry K."/>
            <person name="Bills G."/>
            <person name="Bluhm B."/>
            <person name="Cannon C."/>
            <person name="Castanera R."/>
            <person name="Culley D."/>
            <person name="Daum C."/>
            <person name="Ezra D."/>
            <person name="Gonzalez J."/>
            <person name="Henrissat B."/>
            <person name="Kuo A."/>
            <person name="Liang C."/>
            <person name="Lipzen A."/>
            <person name="Lutzoni F."/>
            <person name="Magnuson J."/>
            <person name="Mondo S."/>
            <person name="Nolan M."/>
            <person name="Ohm R."/>
            <person name="Pangilinan J."/>
            <person name="Park H.-J."/>
            <person name="Ramirez L."/>
            <person name="Alfaro M."/>
            <person name="Sun H."/>
            <person name="Tritt A."/>
            <person name="Yoshinaga Y."/>
            <person name="Zwiers L.-H."/>
            <person name="Turgeon B."/>
            <person name="Goodwin S."/>
            <person name="Spatafora J."/>
            <person name="Crous P."/>
            <person name="Grigoriev I."/>
        </authorList>
    </citation>
    <scope>NUCLEOTIDE SEQUENCE</scope>
    <source>
        <strain evidence="10">ATCC 36951</strain>
    </source>
</reference>
<dbReference type="InterPro" id="IPR007219">
    <property type="entry name" value="XnlR_reg_dom"/>
</dbReference>
<dbReference type="RefSeq" id="XP_033666916.1">
    <property type="nucleotide sequence ID" value="XM_033810618.1"/>
</dbReference>
<keyword evidence="5" id="KW-0862">Zinc</keyword>
<dbReference type="OrthoDB" id="8117402at2759"/>
<evidence type="ECO:0000313" key="11">
    <source>
        <dbReference type="Proteomes" id="UP000799537"/>
    </source>
</evidence>
<gene>
    <name evidence="10" type="ORF">M409DRAFT_36796</name>
</gene>